<evidence type="ECO:0000256" key="4">
    <source>
        <dbReference type="ARBA" id="ARBA00022695"/>
    </source>
</evidence>
<reference evidence="8" key="1">
    <citation type="submission" date="2025-08" db="UniProtKB">
        <authorList>
            <consortium name="Ensembl"/>
        </authorList>
    </citation>
    <scope>IDENTIFICATION</scope>
</reference>
<dbReference type="GO" id="GO:0016779">
    <property type="term" value="F:nucleotidyltransferase activity"/>
    <property type="evidence" value="ECO:0007669"/>
    <property type="project" value="UniProtKB-KW"/>
</dbReference>
<dbReference type="EC" id="2.4.2.31" evidence="7"/>
<keyword evidence="5 7" id="KW-0521">NADP</keyword>
<sequence length="245" mass="27771">MAPDAVDDMYEGCAKDALNNEAFQRAWDQSQTPACTKIIPGGMKEHTTALQTYVTSDETFRKNLNNAVYTCGTNTTTYEDNFYFKSLHFLLMDSIRLLNPGACKTVYAFSDPIFTKERDLYDEVILGINTCFFAELEGNICHDDPIRLLSPTEEFTVEEVKTVEEDGASYNMIMLKHSQLKVLLQSYCSPLVCRDVNVCHSSHFMLQSIKSIQAVLFLINLYSICVFSHTGRPMMHPLTGLSLYF</sequence>
<evidence type="ECO:0000313" key="9">
    <source>
        <dbReference type="Proteomes" id="UP000694523"/>
    </source>
</evidence>
<evidence type="ECO:0000256" key="1">
    <source>
        <dbReference type="ARBA" id="ARBA00009558"/>
    </source>
</evidence>
<evidence type="ECO:0000256" key="2">
    <source>
        <dbReference type="ARBA" id="ARBA00022676"/>
    </source>
</evidence>
<comment type="similarity">
    <text evidence="1 7">Belongs to the Arg-specific ADP-ribosyltransferase family.</text>
</comment>
<organism evidence="8 9">
    <name type="scientific">Neogobius melanostomus</name>
    <name type="common">round goby</name>
    <dbReference type="NCBI Taxonomy" id="47308"/>
    <lineage>
        <taxon>Eukaryota</taxon>
        <taxon>Metazoa</taxon>
        <taxon>Chordata</taxon>
        <taxon>Craniata</taxon>
        <taxon>Vertebrata</taxon>
        <taxon>Euteleostomi</taxon>
        <taxon>Actinopterygii</taxon>
        <taxon>Neopterygii</taxon>
        <taxon>Teleostei</taxon>
        <taxon>Neoteleostei</taxon>
        <taxon>Acanthomorphata</taxon>
        <taxon>Gobiaria</taxon>
        <taxon>Gobiiformes</taxon>
        <taxon>Gobioidei</taxon>
        <taxon>Gobiidae</taxon>
        <taxon>Benthophilinae</taxon>
        <taxon>Neogobiini</taxon>
        <taxon>Neogobius</taxon>
    </lineage>
</organism>
<dbReference type="GO" id="GO:0106274">
    <property type="term" value="F:NAD+-protein-arginine ADP-ribosyltransferase activity"/>
    <property type="evidence" value="ECO:0007669"/>
    <property type="project" value="UniProtKB-EC"/>
</dbReference>
<dbReference type="SUPFAM" id="SSF56399">
    <property type="entry name" value="ADP-ribosylation"/>
    <property type="match status" value="1"/>
</dbReference>
<keyword evidence="9" id="KW-1185">Reference proteome</keyword>
<keyword evidence="7" id="KW-0520">NAD</keyword>
<dbReference type="AlphaFoldDB" id="A0A8C6U0R8"/>
<dbReference type="GO" id="GO:0003950">
    <property type="term" value="F:NAD+ poly-ADP-ribosyltransferase activity"/>
    <property type="evidence" value="ECO:0007669"/>
    <property type="project" value="TreeGrafter"/>
</dbReference>
<name>A0A8C6U0R8_9GOBI</name>
<evidence type="ECO:0000256" key="5">
    <source>
        <dbReference type="ARBA" id="ARBA00022857"/>
    </source>
</evidence>
<dbReference type="Proteomes" id="UP000694523">
    <property type="component" value="Unplaced"/>
</dbReference>
<proteinExistence type="inferred from homology"/>
<evidence type="ECO:0000256" key="6">
    <source>
        <dbReference type="ARBA" id="ARBA00047597"/>
    </source>
</evidence>
<keyword evidence="2 7" id="KW-0328">Glycosyltransferase</keyword>
<keyword evidence="3 7" id="KW-0808">Transferase</keyword>
<dbReference type="PANTHER" id="PTHR10339">
    <property type="entry name" value="ADP-RIBOSYLTRANSFERASE"/>
    <property type="match status" value="1"/>
</dbReference>
<dbReference type="Gene3D" id="3.90.176.10">
    <property type="entry name" value="Toxin ADP-ribosyltransferase, Chain A, domain 1"/>
    <property type="match status" value="1"/>
</dbReference>
<accession>A0A8C6U0R8</accession>
<reference evidence="8" key="2">
    <citation type="submission" date="2025-09" db="UniProtKB">
        <authorList>
            <consortium name="Ensembl"/>
        </authorList>
    </citation>
    <scope>IDENTIFICATION</scope>
</reference>
<keyword evidence="4" id="KW-0548">Nucleotidyltransferase</keyword>
<dbReference type="PANTHER" id="PTHR10339:SF27">
    <property type="entry name" value="NAD(P)(+)--ARGININE ADP-RIBOSYLTRANSFERASE"/>
    <property type="match status" value="1"/>
</dbReference>
<comment type="catalytic activity">
    <reaction evidence="6 7">
        <text>L-arginyl-[protein] + NAD(+) = N(omega)-(ADP-D-ribosyl)-L-arginyl-[protein] + nicotinamide + H(+)</text>
        <dbReference type="Rhea" id="RHEA:19149"/>
        <dbReference type="Rhea" id="RHEA-COMP:10532"/>
        <dbReference type="Rhea" id="RHEA-COMP:15087"/>
        <dbReference type="ChEBI" id="CHEBI:15378"/>
        <dbReference type="ChEBI" id="CHEBI:17154"/>
        <dbReference type="ChEBI" id="CHEBI:29965"/>
        <dbReference type="ChEBI" id="CHEBI:57540"/>
        <dbReference type="ChEBI" id="CHEBI:142554"/>
        <dbReference type="EC" id="2.4.2.31"/>
    </reaction>
</comment>
<dbReference type="Ensembl" id="ENSNMLT00000033800.1">
    <property type="protein sequence ID" value="ENSNMLP00000030312.1"/>
    <property type="gene ID" value="ENSNMLG00000019123.1"/>
</dbReference>
<dbReference type="Pfam" id="PF01129">
    <property type="entry name" value="ART"/>
    <property type="match status" value="1"/>
</dbReference>
<evidence type="ECO:0000256" key="3">
    <source>
        <dbReference type="ARBA" id="ARBA00022679"/>
    </source>
</evidence>
<protein>
    <recommendedName>
        <fullName evidence="7">NAD(P)(+)--arginine ADP-ribosyltransferase</fullName>
        <ecNumber evidence="7">2.4.2.31</ecNumber>
    </recommendedName>
    <alternativeName>
        <fullName evidence="7">Mono(ADP-ribosyl)transferase</fullName>
    </alternativeName>
</protein>
<evidence type="ECO:0000313" key="8">
    <source>
        <dbReference type="Ensembl" id="ENSNMLP00000030312.1"/>
    </source>
</evidence>
<dbReference type="InterPro" id="IPR000768">
    <property type="entry name" value="ART"/>
</dbReference>
<dbReference type="InterPro" id="IPR050999">
    <property type="entry name" value="ADP-ribosyltransferase_ARG"/>
</dbReference>
<evidence type="ECO:0000256" key="7">
    <source>
        <dbReference type="RuleBase" id="RU361228"/>
    </source>
</evidence>